<dbReference type="Gene3D" id="3.30.240.20">
    <property type="entry name" value="bsu07140 like domains"/>
    <property type="match status" value="2"/>
</dbReference>
<dbReference type="InterPro" id="IPR048454">
    <property type="entry name" value="YetF_N"/>
</dbReference>
<evidence type="ECO:0000256" key="8">
    <source>
        <dbReference type="SAM" id="Phobius"/>
    </source>
</evidence>
<dbReference type="Proteomes" id="UP000680279">
    <property type="component" value="Unassembled WGS sequence"/>
</dbReference>
<accession>A0ABQ4K4P0</accession>
<feature type="domain" description="YetF C-terminal" evidence="9">
    <location>
        <begin position="81"/>
        <end position="214"/>
    </location>
</feature>
<feature type="transmembrane region" description="Helical" evidence="8">
    <location>
        <begin position="58"/>
        <end position="79"/>
    </location>
</feature>
<evidence type="ECO:0000256" key="5">
    <source>
        <dbReference type="ARBA" id="ARBA00022989"/>
    </source>
</evidence>
<comment type="caution">
    <text evidence="11">The sequence shown here is derived from an EMBL/GenBank/DDBJ whole genome shotgun (WGS) entry which is preliminary data.</text>
</comment>
<feature type="domain" description="YetF-like N-terminal transmembrane" evidence="10">
    <location>
        <begin position="3"/>
        <end position="78"/>
    </location>
</feature>
<keyword evidence="7" id="KW-0175">Coiled coil</keyword>
<evidence type="ECO:0000313" key="11">
    <source>
        <dbReference type="EMBL" id="GIN20695.1"/>
    </source>
</evidence>
<name>A0ABQ4K4P0_9BACI</name>
<comment type="subcellular location">
    <subcellularLocation>
        <location evidence="1">Cell membrane</location>
        <topology evidence="1">Multi-pass membrane protein</topology>
    </subcellularLocation>
</comment>
<sequence length="231" mass="26344">MLYFDTVIKLVLGLGALLAVTRLLGKKEMGQFTPFDFVYALILGALLEESLYDHQISIWQMLFGVAVWAVLIYIVEILVGKNDLLRGIFKGSASRLMKDGELDLEKLKSNHIEMEQLRTMLRQQGIFSLKDVRDLYLETSGSISVKKHSSAEPPTAEILRMKVKDEAPSILLVDEGRIQEDMLKSIGKTDDWLEEQLKREGYSDIDNILYAEWSETEGFFIKTYRSLKGQS</sequence>
<comment type="similarity">
    <text evidence="2">Belongs to the UPF0702 family.</text>
</comment>
<evidence type="ECO:0000256" key="6">
    <source>
        <dbReference type="ARBA" id="ARBA00023136"/>
    </source>
</evidence>
<protein>
    <submittedName>
        <fullName evidence="11">DUF421 domain-containing protein</fullName>
    </submittedName>
</protein>
<proteinExistence type="inferred from homology"/>
<evidence type="ECO:0000259" key="10">
    <source>
        <dbReference type="Pfam" id="PF20730"/>
    </source>
</evidence>
<feature type="coiled-coil region" evidence="7">
    <location>
        <begin position="97"/>
        <end position="124"/>
    </location>
</feature>
<dbReference type="Pfam" id="PF20730">
    <property type="entry name" value="YetF_N"/>
    <property type="match status" value="1"/>
</dbReference>
<dbReference type="PANTHER" id="PTHR34582:SF5">
    <property type="entry name" value="UPF0702 TRANSMEMBRANE PROTEIN YETF"/>
    <property type="match status" value="1"/>
</dbReference>
<dbReference type="InterPro" id="IPR023090">
    <property type="entry name" value="UPF0702_alpha/beta_dom_sf"/>
</dbReference>
<organism evidence="11 12">
    <name type="scientific">Siminovitchia fordii</name>
    <dbReference type="NCBI Taxonomy" id="254759"/>
    <lineage>
        <taxon>Bacteria</taxon>
        <taxon>Bacillati</taxon>
        <taxon>Bacillota</taxon>
        <taxon>Bacilli</taxon>
        <taxon>Bacillales</taxon>
        <taxon>Bacillaceae</taxon>
        <taxon>Siminovitchia</taxon>
    </lineage>
</organism>
<keyword evidence="5 8" id="KW-1133">Transmembrane helix</keyword>
<evidence type="ECO:0000256" key="7">
    <source>
        <dbReference type="SAM" id="Coils"/>
    </source>
</evidence>
<evidence type="ECO:0000256" key="3">
    <source>
        <dbReference type="ARBA" id="ARBA00022475"/>
    </source>
</evidence>
<evidence type="ECO:0000259" key="9">
    <source>
        <dbReference type="Pfam" id="PF04239"/>
    </source>
</evidence>
<dbReference type="RefSeq" id="WP_018707021.1">
    <property type="nucleotide sequence ID" value="NZ_BOQT01000005.1"/>
</dbReference>
<reference evidence="11 12" key="1">
    <citation type="submission" date="2021-03" db="EMBL/GenBank/DDBJ databases">
        <title>Antimicrobial resistance genes in bacteria isolated from Japanese honey, and their potential for conferring macrolide and lincosamide resistance in the American foulbrood pathogen Paenibacillus larvae.</title>
        <authorList>
            <person name="Okamoto M."/>
            <person name="Kumagai M."/>
            <person name="Kanamori H."/>
            <person name="Takamatsu D."/>
        </authorList>
    </citation>
    <scope>NUCLEOTIDE SEQUENCE [LARGE SCALE GENOMIC DNA]</scope>
    <source>
        <strain evidence="11 12">J1TS3</strain>
    </source>
</reference>
<evidence type="ECO:0000256" key="4">
    <source>
        <dbReference type="ARBA" id="ARBA00022692"/>
    </source>
</evidence>
<dbReference type="EMBL" id="BOQT01000005">
    <property type="protein sequence ID" value="GIN20695.1"/>
    <property type="molecule type" value="Genomic_DNA"/>
</dbReference>
<dbReference type="InterPro" id="IPR007353">
    <property type="entry name" value="DUF421"/>
</dbReference>
<keyword evidence="4 8" id="KW-0812">Transmembrane</keyword>
<keyword evidence="12" id="KW-1185">Reference proteome</keyword>
<dbReference type="PANTHER" id="PTHR34582">
    <property type="entry name" value="UPF0702 TRANSMEMBRANE PROTEIN YCAP"/>
    <property type="match status" value="1"/>
</dbReference>
<evidence type="ECO:0000256" key="2">
    <source>
        <dbReference type="ARBA" id="ARBA00006448"/>
    </source>
</evidence>
<gene>
    <name evidence="11" type="ORF">J1TS3_18290</name>
</gene>
<keyword evidence="3" id="KW-1003">Cell membrane</keyword>
<evidence type="ECO:0000313" key="12">
    <source>
        <dbReference type="Proteomes" id="UP000680279"/>
    </source>
</evidence>
<dbReference type="Pfam" id="PF04239">
    <property type="entry name" value="DUF421"/>
    <property type="match status" value="1"/>
</dbReference>
<feature type="transmembrane region" description="Helical" evidence="8">
    <location>
        <begin position="6"/>
        <end position="25"/>
    </location>
</feature>
<keyword evidence="6 8" id="KW-0472">Membrane</keyword>
<evidence type="ECO:0000256" key="1">
    <source>
        <dbReference type="ARBA" id="ARBA00004651"/>
    </source>
</evidence>